<dbReference type="EMBL" id="JANPWB010000012">
    <property type="protein sequence ID" value="KAJ1120881.1"/>
    <property type="molecule type" value="Genomic_DNA"/>
</dbReference>
<name>A0AAV7NZQ1_PLEWA</name>
<proteinExistence type="predicted"/>
<feature type="region of interest" description="Disordered" evidence="1">
    <location>
        <begin position="1"/>
        <end position="47"/>
    </location>
</feature>
<feature type="compositionally biased region" description="Basic and acidic residues" evidence="1">
    <location>
        <begin position="37"/>
        <end position="47"/>
    </location>
</feature>
<organism evidence="2 3">
    <name type="scientific">Pleurodeles waltl</name>
    <name type="common">Iberian ribbed newt</name>
    <dbReference type="NCBI Taxonomy" id="8319"/>
    <lineage>
        <taxon>Eukaryota</taxon>
        <taxon>Metazoa</taxon>
        <taxon>Chordata</taxon>
        <taxon>Craniata</taxon>
        <taxon>Vertebrata</taxon>
        <taxon>Euteleostomi</taxon>
        <taxon>Amphibia</taxon>
        <taxon>Batrachia</taxon>
        <taxon>Caudata</taxon>
        <taxon>Salamandroidea</taxon>
        <taxon>Salamandridae</taxon>
        <taxon>Pleurodelinae</taxon>
        <taxon>Pleurodeles</taxon>
    </lineage>
</organism>
<comment type="caution">
    <text evidence="2">The sequence shown here is derived from an EMBL/GenBank/DDBJ whole genome shotgun (WGS) entry which is preliminary data.</text>
</comment>
<keyword evidence="3" id="KW-1185">Reference proteome</keyword>
<evidence type="ECO:0000313" key="3">
    <source>
        <dbReference type="Proteomes" id="UP001066276"/>
    </source>
</evidence>
<evidence type="ECO:0000256" key="1">
    <source>
        <dbReference type="SAM" id="MobiDB-lite"/>
    </source>
</evidence>
<sequence>MPPRKPHPRSGRFRGVRRGGGGYPKIAKGGTHPLMHHQKEAQKKKPSEVARSMVLVSMTTPVWCWSNRVVPWFAAASLPLGACPSAPYCGDGGTTMRQTSEGGAGTVNKGGEKVTTEDH</sequence>
<gene>
    <name evidence="2" type="ORF">NDU88_009030</name>
</gene>
<feature type="compositionally biased region" description="Basic and acidic residues" evidence="1">
    <location>
        <begin position="110"/>
        <end position="119"/>
    </location>
</feature>
<protein>
    <submittedName>
        <fullName evidence="2">Uncharacterized protein</fullName>
    </submittedName>
</protein>
<reference evidence="2" key="1">
    <citation type="journal article" date="2022" name="bioRxiv">
        <title>Sequencing and chromosome-scale assembly of the giantPleurodeles waltlgenome.</title>
        <authorList>
            <person name="Brown T."/>
            <person name="Elewa A."/>
            <person name="Iarovenko S."/>
            <person name="Subramanian E."/>
            <person name="Araus A.J."/>
            <person name="Petzold A."/>
            <person name="Susuki M."/>
            <person name="Suzuki K.-i.T."/>
            <person name="Hayashi T."/>
            <person name="Toyoda A."/>
            <person name="Oliveira C."/>
            <person name="Osipova E."/>
            <person name="Leigh N.D."/>
            <person name="Simon A."/>
            <person name="Yun M.H."/>
        </authorList>
    </citation>
    <scope>NUCLEOTIDE SEQUENCE</scope>
    <source>
        <strain evidence="2">20211129_DDA</strain>
        <tissue evidence="2">Liver</tissue>
    </source>
</reference>
<dbReference type="Proteomes" id="UP001066276">
    <property type="component" value="Chromosome 8"/>
</dbReference>
<evidence type="ECO:0000313" key="2">
    <source>
        <dbReference type="EMBL" id="KAJ1120881.1"/>
    </source>
</evidence>
<feature type="region of interest" description="Disordered" evidence="1">
    <location>
        <begin position="97"/>
        <end position="119"/>
    </location>
</feature>
<accession>A0AAV7NZQ1</accession>
<feature type="compositionally biased region" description="Basic residues" evidence="1">
    <location>
        <begin position="1"/>
        <end position="17"/>
    </location>
</feature>
<dbReference type="AlphaFoldDB" id="A0AAV7NZQ1"/>